<protein>
    <recommendedName>
        <fullName evidence="5">Porin</fullName>
    </recommendedName>
</protein>
<evidence type="ECO:0000256" key="2">
    <source>
        <dbReference type="SAM" id="SignalP"/>
    </source>
</evidence>
<feature type="chain" id="PRO_5008343241" description="Porin" evidence="2">
    <location>
        <begin position="40"/>
        <end position="394"/>
    </location>
</feature>
<dbReference type="AlphaFoldDB" id="A0A1A6C477"/>
<comment type="caution">
    <text evidence="3">The sequence shown here is derived from an EMBL/GenBank/DDBJ whole genome shotgun (WGS) entry which is preliminary data.</text>
</comment>
<proteinExistence type="inferred from homology"/>
<organism evidence="3 4">
    <name type="scientific">Acidihalobacter prosperus</name>
    <dbReference type="NCBI Taxonomy" id="160660"/>
    <lineage>
        <taxon>Bacteria</taxon>
        <taxon>Pseudomonadati</taxon>
        <taxon>Pseudomonadota</taxon>
        <taxon>Gammaproteobacteria</taxon>
        <taxon>Chromatiales</taxon>
        <taxon>Ectothiorhodospiraceae</taxon>
        <taxon>Acidihalobacter</taxon>
    </lineage>
</organism>
<dbReference type="Gene3D" id="2.40.160.180">
    <property type="entry name" value="Carbohydrate-selective porin OprB"/>
    <property type="match status" value="1"/>
</dbReference>
<keyword evidence="4" id="KW-1185">Reference proteome</keyword>
<dbReference type="RefSeq" id="WP_038090376.1">
    <property type="nucleotide sequence ID" value="NZ_JQSG02000003.1"/>
</dbReference>
<sequence>MPSTLPRHRHFRSRPARVLHALAAPLALGVLCAAGPAQADNGFGHLSSSSVLVGTYQHTPGTRDAYNAQLDLLGHYDAGPGELQYELKAGSTPLSDGVTARYPEANALAGETLSPGGHGRLAITQLYYAIGVGGGELDAGLIFPANYIDTNPVADDEYHQFMGLSFVNDLTIQMPVYVLGGTYSHPLNRTFGMLAMLASTRDLYGHNYPNLLDGGASDRGSFGDLELDWQQGGLQGNLGAWVNTAHDVTTPPLATNAIPAPTQTFTRHHAWGVYGNFGGRVPDTGVQWNLRAGWANPKASLASNFVSIQADDTFATPLLPGGRKLTVAAGVSRTGASPDAIGPTAPLIQAEAYVRTRLVQSLYVSPDVQWIRHTQFLPDQHGQWIEGVRVGLQF</sequence>
<comment type="similarity">
    <text evidence="1">Belongs to the OprB family.</text>
</comment>
<dbReference type="Proteomes" id="UP000029273">
    <property type="component" value="Unassembled WGS sequence"/>
</dbReference>
<gene>
    <name evidence="3" type="ORF">Thpro_021673</name>
</gene>
<dbReference type="OrthoDB" id="5755240at2"/>
<feature type="signal peptide" evidence="2">
    <location>
        <begin position="1"/>
        <end position="39"/>
    </location>
</feature>
<dbReference type="STRING" id="160660.BJI67_01355"/>
<evidence type="ECO:0000313" key="3">
    <source>
        <dbReference type="EMBL" id="OBS09345.1"/>
    </source>
</evidence>
<evidence type="ECO:0008006" key="5">
    <source>
        <dbReference type="Google" id="ProtNLM"/>
    </source>
</evidence>
<keyword evidence="2" id="KW-0732">Signal</keyword>
<dbReference type="EMBL" id="JQSG02000003">
    <property type="protein sequence ID" value="OBS09345.1"/>
    <property type="molecule type" value="Genomic_DNA"/>
</dbReference>
<evidence type="ECO:0000256" key="1">
    <source>
        <dbReference type="ARBA" id="ARBA00008769"/>
    </source>
</evidence>
<reference evidence="3 4" key="1">
    <citation type="journal article" date="2014" name="Genome Announc.">
        <title>Draft Genome Sequence of the Iron-Oxidizing, Acidophilic, and Halotolerant 'Thiobacillus prosperus' Type Strain DSM 5130.</title>
        <authorList>
            <person name="Ossandon F.J."/>
            <person name="Cardenas J.P."/>
            <person name="Corbett M."/>
            <person name="Quatrini R."/>
            <person name="Holmes D.S."/>
            <person name="Watkin E."/>
        </authorList>
    </citation>
    <scope>NUCLEOTIDE SEQUENCE [LARGE SCALE GENOMIC DNA]</scope>
    <source>
        <strain evidence="3 4">DSM 5130</strain>
    </source>
</reference>
<dbReference type="InterPro" id="IPR038673">
    <property type="entry name" value="OprB_sf"/>
</dbReference>
<accession>A0A1A6C477</accession>
<evidence type="ECO:0000313" key="4">
    <source>
        <dbReference type="Proteomes" id="UP000029273"/>
    </source>
</evidence>
<name>A0A1A6C477_9GAMM</name>